<keyword evidence="5" id="KW-1185">Reference proteome</keyword>
<dbReference type="GO" id="GO:0046872">
    <property type="term" value="F:metal ion binding"/>
    <property type="evidence" value="ECO:0007669"/>
    <property type="project" value="UniProtKB-KW"/>
</dbReference>
<dbReference type="Gene3D" id="1.20.120.450">
    <property type="entry name" value="dinb family like domain"/>
    <property type="match status" value="1"/>
</dbReference>
<dbReference type="EMBL" id="WUPT01000001">
    <property type="protein sequence ID" value="MXQ07656.1"/>
    <property type="molecule type" value="Genomic_DNA"/>
</dbReference>
<dbReference type="InterPro" id="IPR007837">
    <property type="entry name" value="DinB"/>
</dbReference>
<dbReference type="PANTHER" id="PTHR37302:SF1">
    <property type="entry name" value="PROTEIN DINB"/>
    <property type="match status" value="1"/>
</dbReference>
<proteinExistence type="inferred from homology"/>
<dbReference type="Proteomes" id="UP000480350">
    <property type="component" value="Unassembled WGS sequence"/>
</dbReference>
<comment type="caution">
    <text evidence="4">The sequence shown here is derived from an EMBL/GenBank/DDBJ whole genome shotgun (WGS) entry which is preliminary data.</text>
</comment>
<evidence type="ECO:0000313" key="4">
    <source>
        <dbReference type="EMBL" id="MXQ07656.1"/>
    </source>
</evidence>
<organism evidence="4 5">
    <name type="scientific">Kangsaoukella pontilimi</name>
    <dbReference type="NCBI Taxonomy" id="2691042"/>
    <lineage>
        <taxon>Bacteria</taxon>
        <taxon>Pseudomonadati</taxon>
        <taxon>Pseudomonadota</taxon>
        <taxon>Alphaproteobacteria</taxon>
        <taxon>Rhodobacterales</taxon>
        <taxon>Paracoccaceae</taxon>
        <taxon>Kangsaoukella</taxon>
    </lineage>
</organism>
<comment type="similarity">
    <text evidence="1">Belongs to the DinB family.</text>
</comment>
<feature type="binding site" evidence="3">
    <location>
        <position position="141"/>
    </location>
    <ligand>
        <name>a divalent metal cation</name>
        <dbReference type="ChEBI" id="CHEBI:60240"/>
    </ligand>
</feature>
<dbReference type="InterPro" id="IPR034660">
    <property type="entry name" value="DinB/YfiT-like"/>
</dbReference>
<name>A0A7C9MFA9_9RHOB</name>
<accession>A0A7C9MFA9</accession>
<evidence type="ECO:0000256" key="2">
    <source>
        <dbReference type="ARBA" id="ARBA00022723"/>
    </source>
</evidence>
<dbReference type="SUPFAM" id="SSF109854">
    <property type="entry name" value="DinB/YfiT-like putative metalloenzymes"/>
    <property type="match status" value="1"/>
</dbReference>
<evidence type="ECO:0000256" key="3">
    <source>
        <dbReference type="PIRSR" id="PIRSR607837-1"/>
    </source>
</evidence>
<evidence type="ECO:0000313" key="5">
    <source>
        <dbReference type="Proteomes" id="UP000480350"/>
    </source>
</evidence>
<sequence length="173" mass="19564">MITPAYVDTMARYNAWQNRSLYRAADGLSDAARREDRGAFFGSIHGTLSHLLWADILWMSRFDGWETIEAGISESASWVADWVDLRERRQEADTRILAWAGAITQDRLDGDLSFFSRVLGRQATKPLDFCVVHFFNHQTHHRGQVHAMLTAAGAKPEDTDLFVMPDDAGEPSH</sequence>
<dbReference type="Pfam" id="PF05163">
    <property type="entry name" value="DinB"/>
    <property type="match status" value="1"/>
</dbReference>
<reference evidence="4 5" key="2">
    <citation type="submission" date="2020-03" db="EMBL/GenBank/DDBJ databases">
        <title>Kangsaoukella pontilimi gen. nov., sp. nov., a new member of the family Rhodobacteraceae isolated from a tidal mudflat.</title>
        <authorList>
            <person name="Kim I.S."/>
        </authorList>
    </citation>
    <scope>NUCLEOTIDE SEQUENCE [LARGE SCALE GENOMIC DNA]</scope>
    <source>
        <strain evidence="4 5">GH1-50</strain>
    </source>
</reference>
<dbReference type="RefSeq" id="WP_160763520.1">
    <property type="nucleotide sequence ID" value="NZ_WUPT01000001.1"/>
</dbReference>
<protein>
    <submittedName>
        <fullName evidence="4">Damage-inducible protein DinB</fullName>
    </submittedName>
</protein>
<feature type="binding site" evidence="3">
    <location>
        <position position="50"/>
    </location>
    <ligand>
        <name>a divalent metal cation</name>
        <dbReference type="ChEBI" id="CHEBI:60240"/>
    </ligand>
</feature>
<gene>
    <name evidence="4" type="ORF">GQ651_07335</name>
</gene>
<dbReference type="AlphaFoldDB" id="A0A7C9MFA9"/>
<evidence type="ECO:0000256" key="1">
    <source>
        <dbReference type="ARBA" id="ARBA00008635"/>
    </source>
</evidence>
<feature type="binding site" evidence="3">
    <location>
        <position position="137"/>
    </location>
    <ligand>
        <name>a divalent metal cation</name>
        <dbReference type="ChEBI" id="CHEBI:60240"/>
    </ligand>
</feature>
<keyword evidence="2 3" id="KW-0479">Metal-binding</keyword>
<reference evidence="4 5" key="1">
    <citation type="submission" date="2019-12" db="EMBL/GenBank/DDBJ databases">
        <authorList>
            <person name="Lee S.D."/>
        </authorList>
    </citation>
    <scope>NUCLEOTIDE SEQUENCE [LARGE SCALE GENOMIC DNA]</scope>
    <source>
        <strain evidence="4 5">GH1-50</strain>
    </source>
</reference>
<dbReference type="PANTHER" id="PTHR37302">
    <property type="entry name" value="SLR1116 PROTEIN"/>
    <property type="match status" value="1"/>
</dbReference>